<comment type="caution">
    <text evidence="3">The sequence shown here is derived from an EMBL/GenBank/DDBJ whole genome shotgun (WGS) entry which is preliminary data.</text>
</comment>
<dbReference type="InterPro" id="IPR036380">
    <property type="entry name" value="Isochorismatase-like_sf"/>
</dbReference>
<dbReference type="Pfam" id="PF00857">
    <property type="entry name" value="Isochorismatase"/>
    <property type="match status" value="1"/>
</dbReference>
<dbReference type="PANTHER" id="PTHR43540:SF1">
    <property type="entry name" value="ISOCHORISMATASE HYDROLASE"/>
    <property type="match status" value="1"/>
</dbReference>
<evidence type="ECO:0000259" key="2">
    <source>
        <dbReference type="Pfam" id="PF00857"/>
    </source>
</evidence>
<dbReference type="OrthoDB" id="9781985at2"/>
<dbReference type="Proteomes" id="UP000266206">
    <property type="component" value="Unassembled WGS sequence"/>
</dbReference>
<keyword evidence="1" id="KW-0378">Hydrolase</keyword>
<organism evidence="3 4">
    <name type="scientific">Neopusillimonas maritima</name>
    <dbReference type="NCBI Taxonomy" id="2026239"/>
    <lineage>
        <taxon>Bacteria</taxon>
        <taxon>Pseudomonadati</taxon>
        <taxon>Pseudomonadota</taxon>
        <taxon>Betaproteobacteria</taxon>
        <taxon>Burkholderiales</taxon>
        <taxon>Alcaligenaceae</taxon>
        <taxon>Neopusillimonas</taxon>
    </lineage>
</organism>
<dbReference type="PANTHER" id="PTHR43540">
    <property type="entry name" value="PEROXYUREIDOACRYLATE/UREIDOACRYLATE AMIDOHYDROLASE-RELATED"/>
    <property type="match status" value="1"/>
</dbReference>
<dbReference type="SUPFAM" id="SSF52499">
    <property type="entry name" value="Isochorismatase-like hydrolases"/>
    <property type="match status" value="1"/>
</dbReference>
<evidence type="ECO:0000256" key="1">
    <source>
        <dbReference type="ARBA" id="ARBA00022801"/>
    </source>
</evidence>
<dbReference type="InterPro" id="IPR050272">
    <property type="entry name" value="Isochorismatase-like_hydrls"/>
</dbReference>
<evidence type="ECO:0000313" key="4">
    <source>
        <dbReference type="Proteomes" id="UP000266206"/>
    </source>
</evidence>
<feature type="domain" description="Isochorismatase-like" evidence="2">
    <location>
        <begin position="6"/>
        <end position="190"/>
    </location>
</feature>
<dbReference type="InterPro" id="IPR000868">
    <property type="entry name" value="Isochorismatase-like_dom"/>
</dbReference>
<protein>
    <submittedName>
        <fullName evidence="3">Isochorismatase</fullName>
    </submittedName>
</protein>
<evidence type="ECO:0000313" key="3">
    <source>
        <dbReference type="EMBL" id="RIY41202.1"/>
    </source>
</evidence>
<sequence length="201" mass="22178">MNERAAVIALHYQNEVLHPDGKIRVGVDDEAVRERVIAGAAGMLALARDRQWPVMHVRIAFRPDYADCPRNTPIFRKTVELGAVKEGEWGSEFLAQLQPLDNEQEFIVTHQRLSAFAGTQLDHLLRMLDVRHLVIGGVATHSVVEHTVRDAADRGYEVTIVAQACASGSPELHDAALRSLALVAQVTDVQSLALEKSYSEP</sequence>
<dbReference type="EMBL" id="NQYH01000004">
    <property type="protein sequence ID" value="RIY41202.1"/>
    <property type="molecule type" value="Genomic_DNA"/>
</dbReference>
<dbReference type="CDD" id="cd00431">
    <property type="entry name" value="cysteine_hydrolases"/>
    <property type="match status" value="1"/>
</dbReference>
<dbReference type="AlphaFoldDB" id="A0A3A1YSK8"/>
<gene>
    <name evidence="3" type="ORF">CJP73_06605</name>
</gene>
<dbReference type="Gene3D" id="3.40.50.850">
    <property type="entry name" value="Isochorismatase-like"/>
    <property type="match status" value="1"/>
</dbReference>
<name>A0A3A1YSK8_9BURK</name>
<reference evidence="3 4" key="1">
    <citation type="submission" date="2017-08" db="EMBL/GenBank/DDBJ databases">
        <title>Pusillimonas indicus sp. nov., a member of the family Alcaligenaceae isolated from surface seawater.</title>
        <authorList>
            <person name="Li J."/>
        </authorList>
    </citation>
    <scope>NUCLEOTIDE SEQUENCE [LARGE SCALE GENOMIC DNA]</scope>
    <source>
        <strain evidence="3 4">L52-1-41</strain>
    </source>
</reference>
<dbReference type="RefSeq" id="WP_114419367.1">
    <property type="nucleotide sequence ID" value="NZ_NQYH01000004.1"/>
</dbReference>
<proteinExistence type="predicted"/>
<dbReference type="GO" id="GO:0016787">
    <property type="term" value="F:hydrolase activity"/>
    <property type="evidence" value="ECO:0007669"/>
    <property type="project" value="UniProtKB-KW"/>
</dbReference>
<accession>A0A3A1YSK8</accession>